<dbReference type="EMBL" id="BMDQ01000006">
    <property type="protein sequence ID" value="GGI58460.1"/>
    <property type="molecule type" value="Genomic_DNA"/>
</dbReference>
<organism evidence="1 2">
    <name type="scientific">Winogradskyella haliclonae</name>
    <dbReference type="NCBI Taxonomy" id="2048558"/>
    <lineage>
        <taxon>Bacteria</taxon>
        <taxon>Pseudomonadati</taxon>
        <taxon>Bacteroidota</taxon>
        <taxon>Flavobacteriia</taxon>
        <taxon>Flavobacteriales</taxon>
        <taxon>Flavobacteriaceae</taxon>
        <taxon>Winogradskyella</taxon>
    </lineage>
</organism>
<evidence type="ECO:0000313" key="1">
    <source>
        <dbReference type="EMBL" id="GGI58460.1"/>
    </source>
</evidence>
<proteinExistence type="predicted"/>
<reference evidence="2" key="1">
    <citation type="journal article" date="2019" name="Int. J. Syst. Evol. Microbiol.">
        <title>The Global Catalogue of Microorganisms (GCM) 10K type strain sequencing project: providing services to taxonomists for standard genome sequencing and annotation.</title>
        <authorList>
            <consortium name="The Broad Institute Genomics Platform"/>
            <consortium name="The Broad Institute Genome Sequencing Center for Infectious Disease"/>
            <person name="Wu L."/>
            <person name="Ma J."/>
        </authorList>
    </citation>
    <scope>NUCLEOTIDE SEQUENCE [LARGE SCALE GENOMIC DNA]</scope>
    <source>
        <strain evidence="2">CCM 8681</strain>
    </source>
</reference>
<gene>
    <name evidence="1" type="ORF">GCM10011444_27690</name>
</gene>
<evidence type="ECO:0000313" key="2">
    <source>
        <dbReference type="Proteomes" id="UP000624701"/>
    </source>
</evidence>
<dbReference type="Gene3D" id="3.90.1140.10">
    <property type="entry name" value="Cyclic phosphodiesterase"/>
    <property type="match status" value="1"/>
</dbReference>
<protein>
    <recommendedName>
        <fullName evidence="3">2'-5' RNA ligase</fullName>
    </recommendedName>
</protein>
<dbReference type="InterPro" id="IPR009097">
    <property type="entry name" value="Cyclic_Pdiesterase"/>
</dbReference>
<evidence type="ECO:0008006" key="3">
    <source>
        <dbReference type="Google" id="ProtNLM"/>
    </source>
</evidence>
<name>A0ABQ2C2J9_9FLAO</name>
<sequence length="192" mass="21966">MNKVFTQDDFPMRINIHFCLEECLSTEIKALNKVLVTQGSDIDFSKEHIPHLTVLMGNIPSLENYTQILKGVSEVASETKRQKITVTNPYIVTPKRNFLFMDVAPKNRIKTIKYAFFNKIKKYMRFDYYGMPKVSPHITLGYIDTITGEIEVRINEMRIEHSNSVVSKIGISPASDKGTCLKEVFVVDLVDV</sequence>
<comment type="caution">
    <text evidence="1">The sequence shown here is derived from an EMBL/GenBank/DDBJ whole genome shotgun (WGS) entry which is preliminary data.</text>
</comment>
<accession>A0ABQ2C2J9</accession>
<keyword evidence="2" id="KW-1185">Reference proteome</keyword>
<dbReference type="SUPFAM" id="SSF55144">
    <property type="entry name" value="LigT-like"/>
    <property type="match status" value="1"/>
</dbReference>
<dbReference type="Pfam" id="PF13563">
    <property type="entry name" value="2_5_RNA_ligase2"/>
    <property type="match status" value="1"/>
</dbReference>
<dbReference type="Proteomes" id="UP000624701">
    <property type="component" value="Unassembled WGS sequence"/>
</dbReference>